<gene>
    <name evidence="3" type="ORF">PsYK624_160980</name>
</gene>
<feature type="chain" id="PRO_5040491415" evidence="2">
    <location>
        <begin position="23"/>
        <end position="250"/>
    </location>
</feature>
<keyword evidence="4" id="KW-1185">Reference proteome</keyword>
<protein>
    <submittedName>
        <fullName evidence="3">Uncharacterized protein</fullName>
    </submittedName>
</protein>
<feature type="signal peptide" evidence="2">
    <location>
        <begin position="1"/>
        <end position="22"/>
    </location>
</feature>
<reference evidence="3 4" key="1">
    <citation type="submission" date="2021-08" db="EMBL/GenBank/DDBJ databases">
        <title>Draft Genome Sequence of Phanerochaete sordida strain YK-624.</title>
        <authorList>
            <person name="Mori T."/>
            <person name="Dohra H."/>
            <person name="Suzuki T."/>
            <person name="Kawagishi H."/>
            <person name="Hirai H."/>
        </authorList>
    </citation>
    <scope>NUCLEOTIDE SEQUENCE [LARGE SCALE GENOMIC DNA]</scope>
    <source>
        <strain evidence="3 4">YK-624</strain>
    </source>
</reference>
<proteinExistence type="predicted"/>
<dbReference type="Proteomes" id="UP000703269">
    <property type="component" value="Unassembled WGS sequence"/>
</dbReference>
<evidence type="ECO:0000313" key="3">
    <source>
        <dbReference type="EMBL" id="GJE99826.1"/>
    </source>
</evidence>
<evidence type="ECO:0000313" key="4">
    <source>
        <dbReference type="Proteomes" id="UP000703269"/>
    </source>
</evidence>
<dbReference type="EMBL" id="BPQB01000121">
    <property type="protein sequence ID" value="GJE99826.1"/>
    <property type="molecule type" value="Genomic_DNA"/>
</dbReference>
<organism evidence="3 4">
    <name type="scientific">Phanerochaete sordida</name>
    <dbReference type="NCBI Taxonomy" id="48140"/>
    <lineage>
        <taxon>Eukaryota</taxon>
        <taxon>Fungi</taxon>
        <taxon>Dikarya</taxon>
        <taxon>Basidiomycota</taxon>
        <taxon>Agaricomycotina</taxon>
        <taxon>Agaricomycetes</taxon>
        <taxon>Polyporales</taxon>
        <taxon>Phanerochaetaceae</taxon>
        <taxon>Phanerochaete</taxon>
    </lineage>
</organism>
<dbReference type="OrthoDB" id="3043328at2759"/>
<evidence type="ECO:0000256" key="2">
    <source>
        <dbReference type="SAM" id="SignalP"/>
    </source>
</evidence>
<accession>A0A9P3GS56</accession>
<name>A0A9P3GS56_9APHY</name>
<sequence length="250" mass="26709">MRIPSLFIAALGLLVLLSSAAASPGSTDKSIRNAAIDEQGQVILGSAMMTASKALAPGADADSTDVAIQNAPKYNWRKYHINCDTYSHVCDNWCYYVFCRKGDRHGSDSSPFWNVTVSHDAPAHAQSECTRLHPNKCSVDSRAPWPANPTPDQECTAAPAGTTSEGGPNAATRCVPRAESVGEAKAWETFINTSSDTSGRIEDGTIVKVVLDIFNETPGCLAIWYPGAAWCDPPATPTDPGVARDAIRRQ</sequence>
<dbReference type="AlphaFoldDB" id="A0A9P3GS56"/>
<keyword evidence="2" id="KW-0732">Signal</keyword>
<comment type="caution">
    <text evidence="3">The sequence shown here is derived from an EMBL/GenBank/DDBJ whole genome shotgun (WGS) entry which is preliminary data.</text>
</comment>
<evidence type="ECO:0000256" key="1">
    <source>
        <dbReference type="SAM" id="MobiDB-lite"/>
    </source>
</evidence>
<feature type="region of interest" description="Disordered" evidence="1">
    <location>
        <begin position="140"/>
        <end position="172"/>
    </location>
</feature>